<dbReference type="Gene3D" id="3.60.21.10">
    <property type="match status" value="1"/>
</dbReference>
<sequence>MKFLVTSDFHGNHEHVNELQQIVAIHKPDAFFYVGDLSPGRWVFETPESASEYLETKFFPVIRALPVKHKYVMPGNTDFITISKAFQEKYQDPAECKFMMDSSLQLEQFNLVFLSTVGYTTHCLKDTEAINKFETNQSRLEESYKESHIFSRDTPGDVSDVVIASDTQNYDLKYFEVFPNYHAITEPYKSRLNYSIYDRLKNLIDGRPNTIVFSHSPPFNTCADMVSRKNNLHCGSMDVRKAVEDFQPLAVFSGHIHQSVFCSGQFRDKINETDIFTTGNTGVDAKYMNKIAVLLYNTETKEAERFVYDLKGEFAYTLNRIFD</sequence>
<dbReference type="SUPFAM" id="SSF56300">
    <property type="entry name" value="Metallo-dependent phosphatases"/>
    <property type="match status" value="1"/>
</dbReference>
<keyword evidence="6" id="KW-1185">Reference proteome</keyword>
<dbReference type="EMBL" id="CAXDID020000529">
    <property type="protein sequence ID" value="CAL6100301.1"/>
    <property type="molecule type" value="Genomic_DNA"/>
</dbReference>
<organism evidence="2">
    <name type="scientific">Hexamita inflata</name>
    <dbReference type="NCBI Taxonomy" id="28002"/>
    <lineage>
        <taxon>Eukaryota</taxon>
        <taxon>Metamonada</taxon>
        <taxon>Diplomonadida</taxon>
        <taxon>Hexamitidae</taxon>
        <taxon>Hexamitinae</taxon>
        <taxon>Hexamita</taxon>
    </lineage>
</organism>
<evidence type="ECO:0000313" key="6">
    <source>
        <dbReference type="Proteomes" id="UP001642409"/>
    </source>
</evidence>
<evidence type="ECO:0000313" key="2">
    <source>
        <dbReference type="EMBL" id="CAI9917813.1"/>
    </source>
</evidence>
<dbReference type="CDD" id="cd00838">
    <property type="entry name" value="MPP_superfamily"/>
    <property type="match status" value="1"/>
</dbReference>
<dbReference type="GO" id="GO:0016787">
    <property type="term" value="F:hydrolase activity"/>
    <property type="evidence" value="ECO:0007669"/>
    <property type="project" value="InterPro"/>
</dbReference>
<dbReference type="PANTHER" id="PTHR37523:SF1">
    <property type="entry name" value="CALCINEURIN-LIKE PHOSPHOESTERASE DOMAIN-CONTAINING PROTEIN"/>
    <property type="match status" value="1"/>
</dbReference>
<evidence type="ECO:0000313" key="4">
    <source>
        <dbReference type="EMBL" id="CAL6100297.1"/>
    </source>
</evidence>
<gene>
    <name evidence="2" type="ORF">HINF_LOCUS5458</name>
    <name evidence="3" type="ORF">HINF_LOCUS5460</name>
    <name evidence="4" type="ORF">HINF_LOCUS70489</name>
    <name evidence="5" type="ORF">HINF_LOCUS70491</name>
</gene>
<accession>A0AA86NEE5</accession>
<dbReference type="Pfam" id="PF00149">
    <property type="entry name" value="Metallophos"/>
    <property type="match status" value="1"/>
</dbReference>
<dbReference type="EMBL" id="CATOUU010000142">
    <property type="protein sequence ID" value="CAI9917815.1"/>
    <property type="molecule type" value="Genomic_DNA"/>
</dbReference>
<reference evidence="2" key="1">
    <citation type="submission" date="2023-06" db="EMBL/GenBank/DDBJ databases">
        <authorList>
            <person name="Kurt Z."/>
        </authorList>
    </citation>
    <scope>NUCLEOTIDE SEQUENCE</scope>
</reference>
<proteinExistence type="predicted"/>
<protein>
    <submittedName>
        <fullName evidence="2">Calcineurin-like phosphoesterase</fullName>
    </submittedName>
    <submittedName>
        <fullName evidence="4">Calcineurin-like_phosphoesterase</fullName>
    </submittedName>
</protein>
<evidence type="ECO:0000313" key="5">
    <source>
        <dbReference type="EMBL" id="CAL6100301.1"/>
    </source>
</evidence>
<evidence type="ECO:0000259" key="1">
    <source>
        <dbReference type="Pfam" id="PF00149"/>
    </source>
</evidence>
<name>A0AA86NEE5_9EUKA</name>
<dbReference type="Proteomes" id="UP001642409">
    <property type="component" value="Unassembled WGS sequence"/>
</dbReference>
<dbReference type="PANTHER" id="PTHR37523">
    <property type="entry name" value="METALLOPHOSPHOESTERASE"/>
    <property type="match status" value="1"/>
</dbReference>
<dbReference type="AlphaFoldDB" id="A0AA86NEE5"/>
<feature type="domain" description="Calcineurin-like phosphoesterase" evidence="1">
    <location>
        <begin position="1"/>
        <end position="258"/>
    </location>
</feature>
<dbReference type="InterPro" id="IPR029052">
    <property type="entry name" value="Metallo-depent_PP-like"/>
</dbReference>
<reference evidence="4 6" key="2">
    <citation type="submission" date="2024-07" db="EMBL/GenBank/DDBJ databases">
        <authorList>
            <person name="Akdeniz Z."/>
        </authorList>
    </citation>
    <scope>NUCLEOTIDE SEQUENCE [LARGE SCALE GENOMIC DNA]</scope>
</reference>
<comment type="caution">
    <text evidence="2">The sequence shown here is derived from an EMBL/GenBank/DDBJ whole genome shotgun (WGS) entry which is preliminary data.</text>
</comment>
<dbReference type="EMBL" id="CAXDID020000529">
    <property type="protein sequence ID" value="CAL6100297.1"/>
    <property type="molecule type" value="Genomic_DNA"/>
</dbReference>
<dbReference type="InterPro" id="IPR004843">
    <property type="entry name" value="Calcineurin-like_PHP"/>
</dbReference>
<evidence type="ECO:0000313" key="3">
    <source>
        <dbReference type="EMBL" id="CAI9917815.1"/>
    </source>
</evidence>
<dbReference type="EMBL" id="CATOUU010000142">
    <property type="protein sequence ID" value="CAI9917813.1"/>
    <property type="molecule type" value="Genomic_DNA"/>
</dbReference>